<dbReference type="AlphaFoldDB" id="X0SI39"/>
<organism evidence="1">
    <name type="scientific">marine sediment metagenome</name>
    <dbReference type="NCBI Taxonomy" id="412755"/>
    <lineage>
        <taxon>unclassified sequences</taxon>
        <taxon>metagenomes</taxon>
        <taxon>ecological metagenomes</taxon>
    </lineage>
</organism>
<gene>
    <name evidence="1" type="ORF">S01H1_10844</name>
</gene>
<feature type="non-terminal residue" evidence="1">
    <location>
        <position position="238"/>
    </location>
</feature>
<proteinExistence type="predicted"/>
<reference evidence="1" key="1">
    <citation type="journal article" date="2014" name="Front. Microbiol.">
        <title>High frequency of phylogenetically diverse reductive dehalogenase-homologous genes in deep subseafloor sedimentary metagenomes.</title>
        <authorList>
            <person name="Kawai M."/>
            <person name="Futagami T."/>
            <person name="Toyoda A."/>
            <person name="Takaki Y."/>
            <person name="Nishi S."/>
            <person name="Hori S."/>
            <person name="Arai W."/>
            <person name="Tsubouchi T."/>
            <person name="Morono Y."/>
            <person name="Uchiyama I."/>
            <person name="Ito T."/>
            <person name="Fujiyama A."/>
            <person name="Inagaki F."/>
            <person name="Takami H."/>
        </authorList>
    </citation>
    <scope>NUCLEOTIDE SEQUENCE</scope>
    <source>
        <strain evidence="1">Expedition CK06-06</strain>
    </source>
</reference>
<evidence type="ECO:0000313" key="1">
    <source>
        <dbReference type="EMBL" id="GAF74781.1"/>
    </source>
</evidence>
<protein>
    <submittedName>
        <fullName evidence="1">Uncharacterized protein</fullName>
    </submittedName>
</protein>
<accession>X0SI39</accession>
<dbReference type="EMBL" id="BARS01005529">
    <property type="protein sequence ID" value="GAF74781.1"/>
    <property type="molecule type" value="Genomic_DNA"/>
</dbReference>
<name>X0SI39_9ZZZZ</name>
<sequence length="238" mass="27909">MTLVEIRELFVTRNGRYDLVVNTTGWADNGADFFIQAGSRWLDRLEEHDHSRAKKYVTISADDWYFIFQESRAIYDVWASNAEFHKKLEYRDSKVFREYYNEIPSGMDSGVPTYWTPALLRTHPQSDTVYVARWQDDDYTETSKFDYEYNGILFMPPADEAYLMWVEGLFYSKKLTDNAHTNYWSVNHPELLLMGANYMLEINYRNTEGAKDWERSVMSILSGVGKDFVEGHADQASQ</sequence>
<comment type="caution">
    <text evidence="1">The sequence shown here is derived from an EMBL/GenBank/DDBJ whole genome shotgun (WGS) entry which is preliminary data.</text>
</comment>